<reference evidence="1" key="1">
    <citation type="submission" date="2020-03" db="EMBL/GenBank/DDBJ databases">
        <authorList>
            <person name="Weist P."/>
        </authorList>
    </citation>
    <scope>NUCLEOTIDE SEQUENCE</scope>
</reference>
<evidence type="ECO:0000313" key="1">
    <source>
        <dbReference type="EMBL" id="CAB1439770.1"/>
    </source>
</evidence>
<comment type="caution">
    <text evidence="1">The sequence shown here is derived from an EMBL/GenBank/DDBJ whole genome shotgun (WGS) entry which is preliminary data.</text>
</comment>
<accession>A0A9N7V079</accession>
<name>A0A9N7V079_PLEPL</name>
<gene>
    <name evidence="1" type="ORF">PLEPLA_LOCUS27539</name>
</gene>
<evidence type="ECO:0000313" key="2">
    <source>
        <dbReference type="Proteomes" id="UP001153269"/>
    </source>
</evidence>
<keyword evidence="2" id="KW-1185">Reference proteome</keyword>
<organism evidence="1 2">
    <name type="scientific">Pleuronectes platessa</name>
    <name type="common">European plaice</name>
    <dbReference type="NCBI Taxonomy" id="8262"/>
    <lineage>
        <taxon>Eukaryota</taxon>
        <taxon>Metazoa</taxon>
        <taxon>Chordata</taxon>
        <taxon>Craniata</taxon>
        <taxon>Vertebrata</taxon>
        <taxon>Euteleostomi</taxon>
        <taxon>Actinopterygii</taxon>
        <taxon>Neopterygii</taxon>
        <taxon>Teleostei</taxon>
        <taxon>Neoteleostei</taxon>
        <taxon>Acanthomorphata</taxon>
        <taxon>Carangaria</taxon>
        <taxon>Pleuronectiformes</taxon>
        <taxon>Pleuronectoidei</taxon>
        <taxon>Pleuronectidae</taxon>
        <taxon>Pleuronectes</taxon>
    </lineage>
</organism>
<dbReference type="EMBL" id="CADEAL010002335">
    <property type="protein sequence ID" value="CAB1439770.1"/>
    <property type="molecule type" value="Genomic_DNA"/>
</dbReference>
<dbReference type="AlphaFoldDB" id="A0A9N7V079"/>
<dbReference type="Proteomes" id="UP001153269">
    <property type="component" value="Unassembled WGS sequence"/>
</dbReference>
<protein>
    <submittedName>
        <fullName evidence="1">Uncharacterized protein</fullName>
    </submittedName>
</protein>
<sequence length="113" mass="12777">MESGNSIEFHFLMSGRSGGQSQAASQLPVIPCFPLEDPGLKEKMPLIIQDLGEHHPTPPQKTRSNFWQSRRRCGPIVFPQSGSLYVDHMDIIITRGMNQQILDLEPKITRHLN</sequence>
<proteinExistence type="predicted"/>